<evidence type="ECO:0000313" key="2">
    <source>
        <dbReference type="Proteomes" id="UP001499851"/>
    </source>
</evidence>
<dbReference type="Proteomes" id="UP001499851">
    <property type="component" value="Unassembled WGS sequence"/>
</dbReference>
<accession>A0ABN2HDP3</accession>
<comment type="caution">
    <text evidence="1">The sequence shown here is derived from an EMBL/GenBank/DDBJ whole genome shotgun (WGS) entry which is preliminary data.</text>
</comment>
<evidence type="ECO:0000313" key="1">
    <source>
        <dbReference type="EMBL" id="GAA1686157.1"/>
    </source>
</evidence>
<dbReference type="EMBL" id="BAAAQF010000016">
    <property type="protein sequence ID" value="GAA1686157.1"/>
    <property type="molecule type" value="Genomic_DNA"/>
</dbReference>
<name>A0ABN2HDP3_9ACTN</name>
<gene>
    <name evidence="1" type="ORF">GCM10009830_37070</name>
</gene>
<organism evidence="1 2">
    <name type="scientific">Glycomyces endophyticus</name>
    <dbReference type="NCBI Taxonomy" id="480996"/>
    <lineage>
        <taxon>Bacteria</taxon>
        <taxon>Bacillati</taxon>
        <taxon>Actinomycetota</taxon>
        <taxon>Actinomycetes</taxon>
        <taxon>Glycomycetales</taxon>
        <taxon>Glycomycetaceae</taxon>
        <taxon>Glycomyces</taxon>
    </lineage>
</organism>
<evidence type="ECO:0008006" key="3">
    <source>
        <dbReference type="Google" id="ProtNLM"/>
    </source>
</evidence>
<proteinExistence type="predicted"/>
<reference evidence="1 2" key="1">
    <citation type="journal article" date="2019" name="Int. J. Syst. Evol. Microbiol.">
        <title>The Global Catalogue of Microorganisms (GCM) 10K type strain sequencing project: providing services to taxonomists for standard genome sequencing and annotation.</title>
        <authorList>
            <consortium name="The Broad Institute Genomics Platform"/>
            <consortium name="The Broad Institute Genome Sequencing Center for Infectious Disease"/>
            <person name="Wu L."/>
            <person name="Ma J."/>
        </authorList>
    </citation>
    <scope>NUCLEOTIDE SEQUENCE [LARGE SCALE GENOMIC DNA]</scope>
    <source>
        <strain evidence="1 2">JCM 16001</strain>
    </source>
</reference>
<dbReference type="RefSeq" id="WP_344489328.1">
    <property type="nucleotide sequence ID" value="NZ_BAAAQF010000016.1"/>
</dbReference>
<protein>
    <recommendedName>
        <fullName evidence="3">SMI1/KNR4 family protein</fullName>
    </recommendedName>
</protein>
<sequence>MSQQALNDLLAQGGGALAAPPPGEEIQYVPEPLRPLIGRRNGFYAFGPALYVRPWSPGVQGDCLWWNATDTWRHEYKGVGDDLLFFAEDVFGFQFGLHRSGIYSFDPETAARELLAKDIGGWAAKILADVDFLTGAPVADAWTEERGPLPLATRLAPVVPFFLGGEYDIEQLNPIPEVELMRFRGDVYQQTKDLPDGAQIELGF</sequence>
<keyword evidence="2" id="KW-1185">Reference proteome</keyword>